<dbReference type="AlphaFoldDB" id="A0A0H5R0T0"/>
<sequence length="102" mass="12369">MCIYLCFKLLHYIEIKVLLSHYPNRRSLMLKVNLMQSFHQIQYYTVRKLLEIRMAFTWSNPFLISQFSRLQKVLHRYKHYKLKSLGGNQIVIKDGEINYVKS</sequence>
<evidence type="ECO:0000313" key="1">
    <source>
        <dbReference type="EMBL" id="CRZ07813.1"/>
    </source>
</evidence>
<organism evidence="1">
    <name type="scientific">Spongospora subterranea</name>
    <dbReference type="NCBI Taxonomy" id="70186"/>
    <lineage>
        <taxon>Eukaryota</taxon>
        <taxon>Sar</taxon>
        <taxon>Rhizaria</taxon>
        <taxon>Endomyxa</taxon>
        <taxon>Phytomyxea</taxon>
        <taxon>Plasmodiophorida</taxon>
        <taxon>Plasmodiophoridae</taxon>
        <taxon>Spongospora</taxon>
    </lineage>
</organism>
<dbReference type="EMBL" id="HACM01007371">
    <property type="protein sequence ID" value="CRZ07813.1"/>
    <property type="molecule type" value="Transcribed_RNA"/>
</dbReference>
<dbReference type="EMBL" id="HACM01007372">
    <property type="protein sequence ID" value="CRZ07814.1"/>
    <property type="molecule type" value="Transcribed_RNA"/>
</dbReference>
<proteinExistence type="predicted"/>
<reference evidence="1" key="1">
    <citation type="submission" date="2015-04" db="EMBL/GenBank/DDBJ databases">
        <title>The genome sequence of the plant pathogenic Rhizarian Plasmodiophora brassicae reveals insights in its biotrophic life cycle and the origin of chitin synthesis.</title>
        <authorList>
            <person name="Schwelm A."/>
            <person name="Fogelqvist J."/>
            <person name="Knaust A."/>
            <person name="Julke S."/>
            <person name="Lilja T."/>
            <person name="Dhandapani V."/>
            <person name="Bonilla-Rosso G."/>
            <person name="Karlsson M."/>
            <person name="Shevchenko A."/>
            <person name="Choi S.R."/>
            <person name="Kim H.G."/>
            <person name="Park J.Y."/>
            <person name="Lim Y.P."/>
            <person name="Ludwig-Muller J."/>
            <person name="Dixelius C."/>
        </authorList>
    </citation>
    <scope>NUCLEOTIDE SEQUENCE</scope>
    <source>
        <tissue evidence="1">Potato root galls</tissue>
    </source>
</reference>
<accession>A0A0H5R0T0</accession>
<name>A0A0H5R0T0_9EUKA</name>
<protein>
    <submittedName>
        <fullName evidence="1">Uncharacterized protein</fullName>
    </submittedName>
</protein>